<dbReference type="STRING" id="6573.A0A210QXP2"/>
<evidence type="ECO:0000256" key="3">
    <source>
        <dbReference type="RuleBase" id="RU363129"/>
    </source>
</evidence>
<evidence type="ECO:0000256" key="2">
    <source>
        <dbReference type="ARBA" id="ARBA00022679"/>
    </source>
</evidence>
<keyword evidence="3" id="KW-0333">Golgi apparatus</keyword>
<sequence>MKVKRQCSLRIRKLARCFLLTCVLLAVAVNITIVRAMFYENWGYMSFFSKTRRQDNKHSSLNLQPKIQITTTHIASVESPKCMFYESSTYTSETFRDSHFMTVSLNGRLGNQMFKYASLLGLAAQHGYTPFLRRKSLLFSVFESQRYFHQVSMTNDVSFGEHHAGIYDCRIHNFTHSKNITLHGYFQSWKYFHHISAQVRKLFRFTGDIVRRAKLAIDKFHPGNRTLIGVHVRRGDMNTRRELQRGYNVADLKYFQKSFEYFRYKFENAMFIVVSDSISWVKTNLAAKDVVFSETGIAYLDMAILAQCKHSIITSGTFGWWGAYLAGGSTVYFRDFPKPKTWLAGQYNKMDYYPPHWIPIIPPAIRDTDNVNMFNDPSIEIQYGGRSNRKSDTALNVKCG</sequence>
<protein>
    <recommendedName>
        <fullName evidence="3">L-Fucosyltransferase</fullName>
        <ecNumber evidence="3">2.4.1.-</ecNumber>
    </recommendedName>
</protein>
<keyword evidence="5" id="KW-1185">Reference proteome</keyword>
<dbReference type="AlphaFoldDB" id="A0A210QXP2"/>
<dbReference type="EMBL" id="NEDP02001340">
    <property type="protein sequence ID" value="OWF53472.1"/>
    <property type="molecule type" value="Genomic_DNA"/>
</dbReference>
<dbReference type="GO" id="GO:0005975">
    <property type="term" value="P:carbohydrate metabolic process"/>
    <property type="evidence" value="ECO:0007669"/>
    <property type="project" value="InterPro"/>
</dbReference>
<comment type="pathway">
    <text evidence="3">Protein modification; protein glycosylation.</text>
</comment>
<evidence type="ECO:0000313" key="5">
    <source>
        <dbReference type="Proteomes" id="UP000242188"/>
    </source>
</evidence>
<keyword evidence="3" id="KW-0812">Transmembrane</keyword>
<dbReference type="InterPro" id="IPR002516">
    <property type="entry name" value="Glyco_trans_11"/>
</dbReference>
<dbReference type="OrthoDB" id="3226at2759"/>
<organism evidence="4 5">
    <name type="scientific">Mizuhopecten yessoensis</name>
    <name type="common">Japanese scallop</name>
    <name type="synonym">Patinopecten yessoensis</name>
    <dbReference type="NCBI Taxonomy" id="6573"/>
    <lineage>
        <taxon>Eukaryota</taxon>
        <taxon>Metazoa</taxon>
        <taxon>Spiralia</taxon>
        <taxon>Lophotrochozoa</taxon>
        <taxon>Mollusca</taxon>
        <taxon>Bivalvia</taxon>
        <taxon>Autobranchia</taxon>
        <taxon>Pteriomorphia</taxon>
        <taxon>Pectinida</taxon>
        <taxon>Pectinoidea</taxon>
        <taxon>Pectinidae</taxon>
        <taxon>Mizuhopecten</taxon>
    </lineage>
</organism>
<dbReference type="Proteomes" id="UP000242188">
    <property type="component" value="Unassembled WGS sequence"/>
</dbReference>
<dbReference type="GO" id="GO:0032580">
    <property type="term" value="C:Golgi cisterna membrane"/>
    <property type="evidence" value="ECO:0007669"/>
    <property type="project" value="UniProtKB-SubCell"/>
</dbReference>
<keyword evidence="2 3" id="KW-0808">Transferase</keyword>
<evidence type="ECO:0000313" key="4">
    <source>
        <dbReference type="EMBL" id="OWF53472.1"/>
    </source>
</evidence>
<comment type="subcellular location">
    <subcellularLocation>
        <location evidence="3">Golgi apparatus</location>
        <location evidence="3">Golgi stack membrane</location>
        <topology evidence="3">Single-pass type II membrane protein</topology>
    </subcellularLocation>
</comment>
<gene>
    <name evidence="4" type="ORF">KP79_PYT22938</name>
</gene>
<keyword evidence="1 3" id="KW-0328">Glycosyltransferase</keyword>
<evidence type="ECO:0000256" key="1">
    <source>
        <dbReference type="ARBA" id="ARBA00022676"/>
    </source>
</evidence>
<comment type="similarity">
    <text evidence="3">Belongs to the glycosyltransferase 11 family.</text>
</comment>
<comment type="caution">
    <text evidence="4">The sequence shown here is derived from an EMBL/GenBank/DDBJ whole genome shotgun (WGS) entry which is preliminary data.</text>
</comment>
<dbReference type="Pfam" id="PF01531">
    <property type="entry name" value="Glyco_transf_11"/>
    <property type="match status" value="1"/>
</dbReference>
<dbReference type="CDD" id="cd11301">
    <property type="entry name" value="Fut1_Fut2_like"/>
    <property type="match status" value="1"/>
</dbReference>
<dbReference type="PANTHER" id="PTHR11927:SF9">
    <property type="entry name" value="L-FUCOSYLTRANSFERASE"/>
    <property type="match status" value="1"/>
</dbReference>
<keyword evidence="3" id="KW-0735">Signal-anchor</keyword>
<reference evidence="4 5" key="1">
    <citation type="journal article" date="2017" name="Nat. Ecol. Evol.">
        <title>Scallop genome provides insights into evolution of bilaterian karyotype and development.</title>
        <authorList>
            <person name="Wang S."/>
            <person name="Zhang J."/>
            <person name="Jiao W."/>
            <person name="Li J."/>
            <person name="Xun X."/>
            <person name="Sun Y."/>
            <person name="Guo X."/>
            <person name="Huan P."/>
            <person name="Dong B."/>
            <person name="Zhang L."/>
            <person name="Hu X."/>
            <person name="Sun X."/>
            <person name="Wang J."/>
            <person name="Zhao C."/>
            <person name="Wang Y."/>
            <person name="Wang D."/>
            <person name="Huang X."/>
            <person name="Wang R."/>
            <person name="Lv J."/>
            <person name="Li Y."/>
            <person name="Zhang Z."/>
            <person name="Liu B."/>
            <person name="Lu W."/>
            <person name="Hui Y."/>
            <person name="Liang J."/>
            <person name="Zhou Z."/>
            <person name="Hou R."/>
            <person name="Li X."/>
            <person name="Liu Y."/>
            <person name="Li H."/>
            <person name="Ning X."/>
            <person name="Lin Y."/>
            <person name="Zhao L."/>
            <person name="Xing Q."/>
            <person name="Dou J."/>
            <person name="Li Y."/>
            <person name="Mao J."/>
            <person name="Guo H."/>
            <person name="Dou H."/>
            <person name="Li T."/>
            <person name="Mu C."/>
            <person name="Jiang W."/>
            <person name="Fu Q."/>
            <person name="Fu X."/>
            <person name="Miao Y."/>
            <person name="Liu J."/>
            <person name="Yu Q."/>
            <person name="Li R."/>
            <person name="Liao H."/>
            <person name="Li X."/>
            <person name="Kong Y."/>
            <person name="Jiang Z."/>
            <person name="Chourrout D."/>
            <person name="Li R."/>
            <person name="Bao Z."/>
        </authorList>
    </citation>
    <scope>NUCLEOTIDE SEQUENCE [LARGE SCALE GENOMIC DNA]</scope>
    <source>
        <strain evidence="4 5">PY_sf001</strain>
    </source>
</reference>
<dbReference type="UniPathway" id="UPA00378"/>
<dbReference type="EC" id="2.4.1.-" evidence="3"/>
<proteinExistence type="inferred from homology"/>
<accession>A0A210QXP2</accession>
<dbReference type="GO" id="GO:0008107">
    <property type="term" value="F:galactoside 2-alpha-L-fucosyltransferase activity"/>
    <property type="evidence" value="ECO:0007669"/>
    <property type="project" value="InterPro"/>
</dbReference>
<keyword evidence="3" id="KW-0325">Glycoprotein</keyword>
<name>A0A210QXP2_MIZYE</name>
<dbReference type="PANTHER" id="PTHR11927">
    <property type="entry name" value="GALACTOSIDE 2-L-FUCOSYLTRANSFERASE"/>
    <property type="match status" value="1"/>
</dbReference>